<evidence type="ECO:0000256" key="3">
    <source>
        <dbReference type="ARBA" id="ARBA00022723"/>
    </source>
</evidence>
<keyword evidence="12" id="KW-1185">Reference proteome</keyword>
<evidence type="ECO:0000256" key="9">
    <source>
        <dbReference type="RuleBase" id="RU003946"/>
    </source>
</evidence>
<comment type="cofactor">
    <cofactor evidence="8">
        <name>Zn(2+)</name>
        <dbReference type="ChEBI" id="CHEBI:29105"/>
    </cofactor>
    <text evidence="8">Binds 2 Zn(2+) ions.</text>
</comment>
<feature type="chain" id="PRO_5012296691" evidence="10">
    <location>
        <begin position="21"/>
        <end position="384"/>
    </location>
</feature>
<evidence type="ECO:0000256" key="10">
    <source>
        <dbReference type="SAM" id="SignalP"/>
    </source>
</evidence>
<organism evidence="11 12">
    <name type="scientific">Tangfeifania diversioriginum</name>
    <dbReference type="NCBI Taxonomy" id="1168035"/>
    <lineage>
        <taxon>Bacteria</taxon>
        <taxon>Pseudomonadati</taxon>
        <taxon>Bacteroidota</taxon>
        <taxon>Bacteroidia</taxon>
        <taxon>Marinilabiliales</taxon>
        <taxon>Prolixibacteraceae</taxon>
        <taxon>Tangfeifania</taxon>
    </lineage>
</organism>
<comment type="similarity">
    <text evidence="1 9">Belongs to the alkaline phosphatase family.</text>
</comment>
<feature type="binding site" evidence="8">
    <location>
        <position position="65"/>
    </location>
    <ligand>
        <name>Zn(2+)</name>
        <dbReference type="ChEBI" id="CHEBI:29105"/>
        <label>2</label>
    </ligand>
</feature>
<dbReference type="PROSITE" id="PS00123">
    <property type="entry name" value="ALKALINE_PHOSPHATASE"/>
    <property type="match status" value="1"/>
</dbReference>
<evidence type="ECO:0000256" key="8">
    <source>
        <dbReference type="PIRSR" id="PIRSR601952-2"/>
    </source>
</evidence>
<proteinExistence type="inferred from homology"/>
<feature type="binding site" evidence="8">
    <location>
        <position position="321"/>
    </location>
    <ligand>
        <name>Zn(2+)</name>
        <dbReference type="ChEBI" id="CHEBI:29105"/>
        <label>2</label>
    </ligand>
</feature>
<dbReference type="InterPro" id="IPR018299">
    <property type="entry name" value="Alkaline_phosphatase_AS"/>
</dbReference>
<accession>A0A1M6BB18</accession>
<sequence length="384" mass="41526">MLRKSMILLLALTASIFTYAQNDYLEAEAEDNEKIYQGGDTHMVKTYLHKFKSKKPKNVILLIGDGMSLPQLQSGLIANKGQLFIQNFKYTGLMSTNSADNYITDSAAGGTAISTGVKTYNGAIGVDVNDNPVKTILEDAEDKGLATGLVSTSAITHATPASFIAHQTSRNMYEEIAADFLKTDIDVFIGGGYSHFTEREDGRNLANELEQKGYVVEQDLNKIKKVKKGKLAGFTAPGHNGRVAERGDMLPVSTKTAITVLSKNKKGFFLMVEGSQIDWGGHAGSTIYVVEDMLDFDQAIGEALEFASKDKETLVIVTADHETGGMSILEGNPETGLVKGEFTTGGHTGLMVPVFAYGPGAEEFIGFIDNTDINKKIKELIISN</sequence>
<dbReference type="PANTHER" id="PTHR11596:SF5">
    <property type="entry name" value="ALKALINE PHOSPHATASE"/>
    <property type="match status" value="1"/>
</dbReference>
<evidence type="ECO:0000256" key="1">
    <source>
        <dbReference type="ARBA" id="ARBA00005984"/>
    </source>
</evidence>
<dbReference type="SMART" id="SM00098">
    <property type="entry name" value="alkPPc"/>
    <property type="match status" value="1"/>
</dbReference>
<feature type="signal peptide" evidence="10">
    <location>
        <begin position="1"/>
        <end position="20"/>
    </location>
</feature>
<dbReference type="STRING" id="1168035.SAMN05444280_102152"/>
<feature type="binding site" evidence="8">
    <location>
        <position position="278"/>
    </location>
    <ligand>
        <name>Zn(2+)</name>
        <dbReference type="ChEBI" id="CHEBI:29105"/>
        <label>2</label>
    </ligand>
</feature>
<protein>
    <submittedName>
        <fullName evidence="11">Alkaline phosphatase</fullName>
    </submittedName>
</protein>
<name>A0A1M6BB18_9BACT</name>
<dbReference type="AlphaFoldDB" id="A0A1M6BB18"/>
<keyword evidence="2" id="KW-0597">Phosphoprotein</keyword>
<evidence type="ECO:0000256" key="5">
    <source>
        <dbReference type="ARBA" id="ARBA00022833"/>
    </source>
</evidence>
<gene>
    <name evidence="11" type="ORF">SAMN05444280_102152</name>
</gene>
<dbReference type="Gene3D" id="3.40.720.10">
    <property type="entry name" value="Alkaline Phosphatase, subunit A"/>
    <property type="match status" value="1"/>
</dbReference>
<feature type="binding site" evidence="8">
    <location>
        <position position="282"/>
    </location>
    <ligand>
        <name>Zn(2+)</name>
        <dbReference type="ChEBI" id="CHEBI:29105"/>
        <label>2</label>
    </ligand>
</feature>
<dbReference type="InterPro" id="IPR001952">
    <property type="entry name" value="Alkaline_phosphatase"/>
</dbReference>
<feature type="binding site" evidence="8">
    <location>
        <position position="65"/>
    </location>
    <ligand>
        <name>Mg(2+)</name>
        <dbReference type="ChEBI" id="CHEBI:18420"/>
    </ligand>
</feature>
<evidence type="ECO:0000313" key="11">
    <source>
        <dbReference type="EMBL" id="SHI45929.1"/>
    </source>
</evidence>
<dbReference type="EMBL" id="FQZE01000002">
    <property type="protein sequence ID" value="SHI45929.1"/>
    <property type="molecule type" value="Genomic_DNA"/>
</dbReference>
<feature type="active site" description="Phosphoserine intermediate" evidence="7">
    <location>
        <position position="106"/>
    </location>
</feature>
<feature type="binding site" evidence="8">
    <location>
        <position position="157"/>
    </location>
    <ligand>
        <name>Mg(2+)</name>
        <dbReference type="ChEBI" id="CHEBI:18420"/>
    </ligand>
</feature>
<dbReference type="PRINTS" id="PR00113">
    <property type="entry name" value="ALKPHPHTASE"/>
</dbReference>
<evidence type="ECO:0000256" key="7">
    <source>
        <dbReference type="PIRSR" id="PIRSR601952-1"/>
    </source>
</evidence>
<feature type="binding site" evidence="8">
    <location>
        <position position="320"/>
    </location>
    <ligand>
        <name>Zn(2+)</name>
        <dbReference type="ChEBI" id="CHEBI:29105"/>
        <label>2</label>
    </ligand>
</feature>
<evidence type="ECO:0000256" key="4">
    <source>
        <dbReference type="ARBA" id="ARBA00022801"/>
    </source>
</evidence>
<keyword evidence="3 8" id="KW-0479">Metal-binding</keyword>
<reference evidence="11 12" key="1">
    <citation type="submission" date="2016-11" db="EMBL/GenBank/DDBJ databases">
        <authorList>
            <person name="Jaros S."/>
            <person name="Januszkiewicz K."/>
            <person name="Wedrychowicz H."/>
        </authorList>
    </citation>
    <scope>NUCLEOTIDE SEQUENCE [LARGE SCALE GENOMIC DNA]</scope>
    <source>
        <strain evidence="11 12">DSM 27063</strain>
    </source>
</reference>
<dbReference type="InterPro" id="IPR017850">
    <property type="entry name" value="Alkaline_phosphatase_core_sf"/>
</dbReference>
<keyword evidence="4" id="KW-0378">Hydrolase</keyword>
<dbReference type="GO" id="GO:0046872">
    <property type="term" value="F:metal ion binding"/>
    <property type="evidence" value="ECO:0007669"/>
    <property type="project" value="UniProtKB-KW"/>
</dbReference>
<keyword evidence="5 8" id="KW-0862">Zinc</keyword>
<evidence type="ECO:0000256" key="6">
    <source>
        <dbReference type="ARBA" id="ARBA00022842"/>
    </source>
</evidence>
<keyword evidence="10" id="KW-0732">Signal</keyword>
<keyword evidence="6 8" id="KW-0460">Magnesium</keyword>
<dbReference type="Proteomes" id="UP000184050">
    <property type="component" value="Unassembled WGS sequence"/>
</dbReference>
<evidence type="ECO:0000313" key="12">
    <source>
        <dbReference type="Proteomes" id="UP000184050"/>
    </source>
</evidence>
<feature type="binding site" evidence="8">
    <location>
        <position position="159"/>
    </location>
    <ligand>
        <name>Mg(2+)</name>
        <dbReference type="ChEBI" id="CHEBI:18420"/>
    </ligand>
</feature>
<dbReference type="CDD" id="cd16012">
    <property type="entry name" value="ALP"/>
    <property type="match status" value="1"/>
</dbReference>
<dbReference type="Pfam" id="PF00245">
    <property type="entry name" value="Alk_phosphatase"/>
    <property type="match status" value="1"/>
</dbReference>
<dbReference type="PANTHER" id="PTHR11596">
    <property type="entry name" value="ALKALINE PHOSPHATASE"/>
    <property type="match status" value="1"/>
</dbReference>
<dbReference type="GO" id="GO:0004035">
    <property type="term" value="F:alkaline phosphatase activity"/>
    <property type="evidence" value="ECO:0007669"/>
    <property type="project" value="TreeGrafter"/>
</dbReference>
<comment type="cofactor">
    <cofactor evidence="8">
        <name>Mg(2+)</name>
        <dbReference type="ChEBI" id="CHEBI:18420"/>
    </cofactor>
    <text evidence="8">Binds 1 Mg(2+) ion.</text>
</comment>
<evidence type="ECO:0000256" key="2">
    <source>
        <dbReference type="ARBA" id="ARBA00022553"/>
    </source>
</evidence>
<dbReference type="RefSeq" id="WP_073165011.1">
    <property type="nucleotide sequence ID" value="NZ_FQZE01000002.1"/>
</dbReference>
<dbReference type="SUPFAM" id="SSF53649">
    <property type="entry name" value="Alkaline phosphatase-like"/>
    <property type="match status" value="1"/>
</dbReference>
<feature type="binding site" evidence="8">
    <location>
        <position position="273"/>
    </location>
    <ligand>
        <name>Mg(2+)</name>
        <dbReference type="ChEBI" id="CHEBI:18420"/>
    </ligand>
</feature>